<accession>A0A075FVV5</accession>
<organism evidence="3">
    <name type="scientific">uncultured marine group II/III euryarchaeote AD1000_39_C05</name>
    <dbReference type="NCBI Taxonomy" id="1457763"/>
    <lineage>
        <taxon>Archaea</taxon>
        <taxon>Methanobacteriati</taxon>
        <taxon>Methanobacteriota</taxon>
        <taxon>environmental samples</taxon>
    </lineage>
</organism>
<feature type="compositionally biased region" description="Basic and acidic residues" evidence="1">
    <location>
        <begin position="634"/>
        <end position="644"/>
    </location>
</feature>
<dbReference type="InterPro" id="IPR038726">
    <property type="entry name" value="PDDEXK_AddAB-type"/>
</dbReference>
<feature type="region of interest" description="Disordered" evidence="1">
    <location>
        <begin position="669"/>
        <end position="699"/>
    </location>
</feature>
<dbReference type="InterPro" id="IPR011604">
    <property type="entry name" value="PDDEXK-like_dom_sf"/>
</dbReference>
<proteinExistence type="predicted"/>
<feature type="domain" description="PD-(D/E)XK endonuclease-like" evidence="2">
    <location>
        <begin position="1004"/>
        <end position="1145"/>
    </location>
</feature>
<reference evidence="3" key="1">
    <citation type="journal article" date="2014" name="Genome Biol. Evol.">
        <title>Pangenome evidence for extensive interdomain horizontal transfer affecting lineage core and shell genes in uncultured planktonic thaumarchaeota and euryarchaeota.</title>
        <authorList>
            <person name="Deschamps P."/>
            <person name="Zivanovic Y."/>
            <person name="Moreira D."/>
            <person name="Rodriguez-Valera F."/>
            <person name="Lopez-Garcia P."/>
        </authorList>
    </citation>
    <scope>NUCLEOTIDE SEQUENCE</scope>
</reference>
<evidence type="ECO:0000256" key="1">
    <source>
        <dbReference type="SAM" id="MobiDB-lite"/>
    </source>
</evidence>
<protein>
    <recommendedName>
        <fullName evidence="2">PD-(D/E)XK endonuclease-like domain-containing protein</fullName>
    </recommendedName>
</protein>
<feature type="region of interest" description="Disordered" evidence="1">
    <location>
        <begin position="616"/>
        <end position="644"/>
    </location>
</feature>
<evidence type="ECO:0000313" key="3">
    <source>
        <dbReference type="EMBL" id="AIE93606.1"/>
    </source>
</evidence>
<dbReference type="EMBL" id="KF900400">
    <property type="protein sequence ID" value="AIE93606.1"/>
    <property type="molecule type" value="Genomic_DNA"/>
</dbReference>
<feature type="compositionally biased region" description="Basic and acidic residues" evidence="1">
    <location>
        <begin position="677"/>
        <end position="689"/>
    </location>
</feature>
<name>A0A075FVV5_9EURY</name>
<feature type="region of interest" description="Disordered" evidence="1">
    <location>
        <begin position="1072"/>
        <end position="1098"/>
    </location>
</feature>
<evidence type="ECO:0000259" key="2">
    <source>
        <dbReference type="Pfam" id="PF12705"/>
    </source>
</evidence>
<dbReference type="Gene3D" id="3.90.320.10">
    <property type="match status" value="1"/>
</dbReference>
<dbReference type="AlphaFoldDB" id="A0A075FVV5"/>
<feature type="domain" description="PD-(D/E)XK endonuclease-like" evidence="2">
    <location>
        <begin position="770"/>
        <end position="971"/>
    </location>
</feature>
<sequence length="1153" mass="126854">MLYAGEEARRENLERLADEGVVIDRTLHHTLDSLEKSLLADLRMPRVLSLSGGWRLVLDAACAEAAARLEFPILHPIPSLDWNRNKTRSLASLHSVLAREGCLDEWDGAGIEGFSRVLKGLEEALGGTHPDFVTSRVIESLKASLEAASTPFSLSEVDGIIMLDHAPMIPACRLELLEAISLHKPIHQLVNPGNFRLGEHGLLIHDDYALKNLDGVPWVPTHEIADLSDLGRSPHRRFRLQRESHSIAQATLIIAEQLRSDPDSSILIVDPTAADDPHQWSRALADLGAALPGSEAMASSKPLGHWMASLAGICHGPNAWSLEGLRALALQRSLALFDEIDGHPAIDDLVAEATADLLTDLARSDHLLGGPGALERWLATLARDETDPRKGPVKEATQWWLLSLANSNRALMADYDKQVLSNQEFWQGCHSGQHLPVASAPETGDEWLIAALSRINLSAGIEAGDGSVSLPAAVVQNLVDAHSRLRKMQETTGQSNPSGGTEWVEELETILSSTPVRSGGGVSRENIRLTTPEGALGCTADLIILANVSSSSWDLRVSKVPFFGDEERHKLGILRPDTPIRQARHHFAHLLSAASTEIVILDPSEDKSTPVAAPIREWARVNSPDSEAPQLEESPNRENDARNQRWTDGRELNLMRAASRPALNPASISIPLDVEIQSDRERRQPRNTDDEGYLPEAAQPHIWAIEKDQLLRTHRGAGLRPRLATRWPVVGGPNRETIDPRPLRPKATGSQPYNSRHGYLEGAEQSVEIWSASRLKEWVTCPRRGWLSRGLSAEEEERQREDLDSRAQGNLLHEVHHRILERILGIEQGIERTIDQIQKGEFPQNITSSGLSDAELQSIALDELSNLAPWLERTDAVSSARLRLLTGFSRAEWLDWLKDGSPISPTGRIGRMVTAECSLEGTIPIATEWEALSFNSAGVEISIPAKVTSPGKQKLPPLRLRGQIDRVDLLPFDAEMKVLVDESGSNSIAPLRLAGSDWKPRRLIIIRDIKTSEGDPLKRHKVGLLEELQLALYARAWEVAHPGDLVVATGISVIGHNTDHLLEVSNHLATNSKSRNFGNTKKQQTPSRYRFPDEDAESKSDPFRAWLAQRLSSALAAAARAAEGRVHPTPSKDACKFCPVTSVCNVRHKGDDR</sequence>
<dbReference type="Pfam" id="PF12705">
    <property type="entry name" value="PDDEXK_1"/>
    <property type="match status" value="2"/>
</dbReference>
<feature type="compositionally biased region" description="Polar residues" evidence="1">
    <location>
        <begin position="1072"/>
        <end position="1087"/>
    </location>
</feature>
<feature type="region of interest" description="Disordered" evidence="1">
    <location>
        <begin position="727"/>
        <end position="756"/>
    </location>
</feature>